<evidence type="ECO:0000313" key="2">
    <source>
        <dbReference type="EMBL" id="SFT62578.1"/>
    </source>
</evidence>
<dbReference type="Gene3D" id="1.25.40.10">
    <property type="entry name" value="Tetratricopeptide repeat domain"/>
    <property type="match status" value="5"/>
</dbReference>
<name>A0A1I6ZIT8_9HYPH</name>
<proteinExistence type="predicted"/>
<evidence type="ECO:0008006" key="4">
    <source>
        <dbReference type="Google" id="ProtNLM"/>
    </source>
</evidence>
<dbReference type="InterPro" id="IPR050767">
    <property type="entry name" value="Sel1_AlgK"/>
</dbReference>
<sequence>MISRVLSAFLLTSVCMGFAQGVCAAPYAEQERVAGLREVLEQRGYKRSVLEEHRSKVESIDFDELRLRAEQGDVNAQYQLGESFWLGDGIALDYEQAHYWLTKAVEQQHVDAKVLLAIIYERGHFVVPDPERAAELYFEAAQLGDDWAQAQLGRLYVDGEGVRKDVAYGLKILKQLASLEYYVALDFLGDFAKEGILDGSPDYEKSAEYYERGREAGSDVAASRLAELIYDGHLGEVDIERVLSLLEEELGHSSPGAASDLADIYLEGHDVPKDVAKAVEYFELAAEWGSSYSLVRIGELYEEGTLGEPDYGKAEEYYQLARKRGNGTASGYLAYLKRYLTPEDSTPEEVIALYEESVLRGARSGMVGLGDCFRDGYGVETDHAKAREYYLQAVEVGSSLALVRLGNVYDEGLGVEKDYLKARQYYEDAIAEGYTNANADLAFLYQQGLGVEKDDQKAIELYEVAREGGSTFAAYRLGLISYYGDGAEQDYSRSLKMFHEATRGGSKSSYDYLGYHYHYALGVRADYIEARYWYDAALAAGIDDVKIDLAFLEEDGLGGPRNKARAKRLYKESSEINSEARFHLVRMEDEADILDLKQDEHVAAYKAAMEKGSQAAKLELASIYLFSSDKHKDVEAAKQLLQELADEGYSDAYVYMGAYYDEVSPEQDNAVEHAVKWFSKAAGLGSHYAAKRLVWIYENNPPDGERPDKLAHWRQVQGLNGDAVVALEAAQDLEYSQIDQDLKLQERLYTVAANAGLLQAQLDLARKYIYGSEFPGNYERGVEILREAVGLHGPAQAYEITHRLSGGMTVDEMLKTDGISRDWDRKHLTAVNLFYGLTVPKNVELAEKLVRSDPDRWVYSPEARYTLANIVFSKQTPAQAEVEEALQALEISANSGYISAQRKLAELYEEGRHVEQNYRKAGMWYRIASSKIPSLKIHVARLILNGKVEANYGEDALDILTSAAEQQDLLAIELLIEYWADKEPDGYEHKRWTRRYKALSGPSS</sequence>
<feature type="chain" id="PRO_5010180469" description="TPR repeat" evidence="1">
    <location>
        <begin position="25"/>
        <end position="1004"/>
    </location>
</feature>
<keyword evidence="3" id="KW-1185">Reference proteome</keyword>
<dbReference type="RefSeq" id="WP_054782709.1">
    <property type="nucleotide sequence ID" value="NZ_FPBD01000002.1"/>
</dbReference>
<keyword evidence="1" id="KW-0732">Signal</keyword>
<dbReference type="InterPro" id="IPR011990">
    <property type="entry name" value="TPR-like_helical_dom_sf"/>
</dbReference>
<dbReference type="EMBL" id="FPBD01000002">
    <property type="protein sequence ID" value="SFT62578.1"/>
    <property type="molecule type" value="Genomic_DNA"/>
</dbReference>
<organism evidence="2 3">
    <name type="scientific">Pseudovibrio denitrificans</name>
    <dbReference type="NCBI Taxonomy" id="258256"/>
    <lineage>
        <taxon>Bacteria</taxon>
        <taxon>Pseudomonadati</taxon>
        <taxon>Pseudomonadota</taxon>
        <taxon>Alphaproteobacteria</taxon>
        <taxon>Hyphomicrobiales</taxon>
        <taxon>Stappiaceae</taxon>
        <taxon>Pseudovibrio</taxon>
    </lineage>
</organism>
<dbReference type="AlphaFoldDB" id="A0A1I6ZIT8"/>
<dbReference type="Proteomes" id="UP000183371">
    <property type="component" value="Unassembled WGS sequence"/>
</dbReference>
<dbReference type="PANTHER" id="PTHR11102:SF160">
    <property type="entry name" value="ERAD-ASSOCIATED E3 UBIQUITIN-PROTEIN LIGASE COMPONENT HRD3"/>
    <property type="match status" value="1"/>
</dbReference>
<dbReference type="Pfam" id="PF08238">
    <property type="entry name" value="Sel1"/>
    <property type="match status" value="17"/>
</dbReference>
<accession>A0A1I6ZIT8</accession>
<evidence type="ECO:0000256" key="1">
    <source>
        <dbReference type="SAM" id="SignalP"/>
    </source>
</evidence>
<dbReference type="InterPro" id="IPR006597">
    <property type="entry name" value="Sel1-like"/>
</dbReference>
<feature type="signal peptide" evidence="1">
    <location>
        <begin position="1"/>
        <end position="24"/>
    </location>
</feature>
<evidence type="ECO:0000313" key="3">
    <source>
        <dbReference type="Proteomes" id="UP000183371"/>
    </source>
</evidence>
<gene>
    <name evidence="2" type="ORF">SAMN05444141_102381</name>
</gene>
<dbReference type="SMART" id="SM00671">
    <property type="entry name" value="SEL1"/>
    <property type="match status" value="17"/>
</dbReference>
<protein>
    <recommendedName>
        <fullName evidence="4">TPR repeat</fullName>
    </recommendedName>
</protein>
<reference evidence="3" key="1">
    <citation type="submission" date="2016-10" db="EMBL/GenBank/DDBJ databases">
        <authorList>
            <person name="Varghese N."/>
            <person name="Submissions S."/>
        </authorList>
    </citation>
    <scope>NUCLEOTIDE SEQUENCE [LARGE SCALE GENOMIC DNA]</scope>
    <source>
        <strain evidence="3">DSM 17465</strain>
    </source>
</reference>
<dbReference type="SUPFAM" id="SSF81901">
    <property type="entry name" value="HCP-like"/>
    <property type="match status" value="6"/>
</dbReference>
<dbReference type="PANTHER" id="PTHR11102">
    <property type="entry name" value="SEL-1-LIKE PROTEIN"/>
    <property type="match status" value="1"/>
</dbReference>